<sequence>MSSAADVASEGVSASENPTVDSADMKVNSNTWVRDVDDLNAQMWDMNQEISEMNRNMSDMNRVMSDMSRDISDMRQETSDMKRESSETTRRIETLNAWFDDSDRRRRRRLQYSNGEMPRDADAVNRAVRAWTPKKPSAHATQLPKTFKSACGRKQVRFFLGAWSVVRPGPSTAREC</sequence>
<name>A0A8H3FHQ3_9LECA</name>
<dbReference type="Gene3D" id="1.10.287.950">
    <property type="entry name" value="Methyl-accepting chemotaxis protein"/>
    <property type="match status" value="1"/>
</dbReference>
<dbReference type="AlphaFoldDB" id="A0A8H3FHQ3"/>
<feature type="region of interest" description="Disordered" evidence="1">
    <location>
        <begin position="1"/>
        <end position="23"/>
    </location>
</feature>
<organism evidence="2 3">
    <name type="scientific">Alectoria fallacina</name>
    <dbReference type="NCBI Taxonomy" id="1903189"/>
    <lineage>
        <taxon>Eukaryota</taxon>
        <taxon>Fungi</taxon>
        <taxon>Dikarya</taxon>
        <taxon>Ascomycota</taxon>
        <taxon>Pezizomycotina</taxon>
        <taxon>Lecanoromycetes</taxon>
        <taxon>OSLEUM clade</taxon>
        <taxon>Lecanoromycetidae</taxon>
        <taxon>Lecanorales</taxon>
        <taxon>Lecanorineae</taxon>
        <taxon>Parmeliaceae</taxon>
        <taxon>Alectoria</taxon>
    </lineage>
</organism>
<dbReference type="Proteomes" id="UP000664203">
    <property type="component" value="Unassembled WGS sequence"/>
</dbReference>
<evidence type="ECO:0000313" key="2">
    <source>
        <dbReference type="EMBL" id="CAF9924811.1"/>
    </source>
</evidence>
<dbReference type="EMBL" id="CAJPDR010000195">
    <property type="protein sequence ID" value="CAF9924811.1"/>
    <property type="molecule type" value="Genomic_DNA"/>
</dbReference>
<proteinExistence type="predicted"/>
<gene>
    <name evidence="2" type="ORF">ALECFALPRED_002838</name>
</gene>
<reference evidence="2" key="1">
    <citation type="submission" date="2021-03" db="EMBL/GenBank/DDBJ databases">
        <authorList>
            <person name="Tagirdzhanova G."/>
        </authorList>
    </citation>
    <scope>NUCLEOTIDE SEQUENCE</scope>
</reference>
<protein>
    <submittedName>
        <fullName evidence="2">Uncharacterized protein</fullName>
    </submittedName>
</protein>
<keyword evidence="3" id="KW-1185">Reference proteome</keyword>
<comment type="caution">
    <text evidence="2">The sequence shown here is derived from an EMBL/GenBank/DDBJ whole genome shotgun (WGS) entry which is preliminary data.</text>
</comment>
<evidence type="ECO:0000313" key="3">
    <source>
        <dbReference type="Proteomes" id="UP000664203"/>
    </source>
</evidence>
<accession>A0A8H3FHQ3</accession>
<evidence type="ECO:0000256" key="1">
    <source>
        <dbReference type="SAM" id="MobiDB-lite"/>
    </source>
</evidence>